<feature type="transmembrane region" description="Helical" evidence="3">
    <location>
        <begin position="21"/>
        <end position="46"/>
    </location>
</feature>
<dbReference type="KEGG" id="chu:CHU_0773"/>
<dbReference type="PANTHER" id="PTHR43702">
    <property type="entry name" value="L-FUCOSE-PROTON SYMPORTER"/>
    <property type="match status" value="1"/>
</dbReference>
<feature type="transmembrane region" description="Helical" evidence="3">
    <location>
        <begin position="313"/>
        <end position="330"/>
    </location>
</feature>
<evidence type="ECO:0000313" key="5">
    <source>
        <dbReference type="Proteomes" id="UP000001822"/>
    </source>
</evidence>
<reference evidence="4 5" key="1">
    <citation type="journal article" date="2007" name="Appl. Environ. Microbiol.">
        <title>Genome sequence of the cellulolytic gliding bacterium Cytophaga hutchinsonii.</title>
        <authorList>
            <person name="Xie G."/>
            <person name="Bruce D.C."/>
            <person name="Challacombe J.F."/>
            <person name="Chertkov O."/>
            <person name="Detter J.C."/>
            <person name="Gilna P."/>
            <person name="Han C.S."/>
            <person name="Lucas S."/>
            <person name="Misra M."/>
            <person name="Myers G.L."/>
            <person name="Richardson P."/>
            <person name="Tapia R."/>
            <person name="Thayer N."/>
            <person name="Thompson L.S."/>
            <person name="Brettin T.S."/>
            <person name="Henrissat B."/>
            <person name="Wilson D.B."/>
            <person name="McBride M.J."/>
        </authorList>
    </citation>
    <scope>NUCLEOTIDE SEQUENCE [LARGE SCALE GENOMIC DNA]</scope>
    <source>
        <strain evidence="5">ATCC 33406 / DSM 1761 / CIP 103989 / NBRC 15051 / NCIMB 9469 / D465</strain>
    </source>
</reference>
<feature type="transmembrane region" description="Helical" evidence="3">
    <location>
        <begin position="98"/>
        <end position="116"/>
    </location>
</feature>
<evidence type="ECO:0000256" key="2">
    <source>
        <dbReference type="ARBA" id="ARBA00022475"/>
    </source>
</evidence>
<feature type="transmembrane region" description="Helical" evidence="3">
    <location>
        <begin position="201"/>
        <end position="219"/>
    </location>
</feature>
<dbReference type="InterPro" id="IPR050375">
    <property type="entry name" value="MFS_TsgA-like"/>
</dbReference>
<dbReference type="PANTHER" id="PTHR43702:SF3">
    <property type="entry name" value="PROTEIN TSGA"/>
    <property type="match status" value="1"/>
</dbReference>
<feature type="transmembrane region" description="Helical" evidence="3">
    <location>
        <begin position="371"/>
        <end position="390"/>
    </location>
</feature>
<feature type="transmembrane region" description="Helical" evidence="3">
    <location>
        <begin position="163"/>
        <end position="181"/>
    </location>
</feature>
<dbReference type="Gene3D" id="1.20.1250.20">
    <property type="entry name" value="MFS general substrate transporter like domains"/>
    <property type="match status" value="3"/>
</dbReference>
<feature type="transmembrane region" description="Helical" evidence="3">
    <location>
        <begin position="345"/>
        <end position="364"/>
    </location>
</feature>
<feature type="transmembrane region" description="Helical" evidence="3">
    <location>
        <begin position="396"/>
        <end position="418"/>
    </location>
</feature>
<dbReference type="AlphaFoldDB" id="A0A6N4SP21"/>
<dbReference type="CDD" id="cd17394">
    <property type="entry name" value="MFS_FucP_like"/>
    <property type="match status" value="1"/>
</dbReference>
<keyword evidence="5" id="KW-1185">Reference proteome</keyword>
<dbReference type="SUPFAM" id="SSF103473">
    <property type="entry name" value="MFS general substrate transporter"/>
    <property type="match status" value="1"/>
</dbReference>
<gene>
    <name evidence="4" type="primary">fucP</name>
    <name evidence="4" type="ordered locus">CHU_0773</name>
</gene>
<feature type="transmembrane region" description="Helical" evidence="3">
    <location>
        <begin position="430"/>
        <end position="450"/>
    </location>
</feature>
<evidence type="ECO:0000256" key="3">
    <source>
        <dbReference type="SAM" id="Phobius"/>
    </source>
</evidence>
<evidence type="ECO:0000256" key="1">
    <source>
        <dbReference type="ARBA" id="ARBA00004429"/>
    </source>
</evidence>
<organism evidence="4 5">
    <name type="scientific">Cytophaga hutchinsonii (strain ATCC 33406 / DSM 1761 / CIP 103989 / NBRC 15051 / NCIMB 9469 / D465)</name>
    <dbReference type="NCBI Taxonomy" id="269798"/>
    <lineage>
        <taxon>Bacteria</taxon>
        <taxon>Pseudomonadati</taxon>
        <taxon>Bacteroidota</taxon>
        <taxon>Cytophagia</taxon>
        <taxon>Cytophagales</taxon>
        <taxon>Cytophagaceae</taxon>
        <taxon>Cytophaga</taxon>
    </lineage>
</organism>
<dbReference type="GO" id="GO:0005886">
    <property type="term" value="C:plasma membrane"/>
    <property type="evidence" value="ECO:0007669"/>
    <property type="project" value="UniProtKB-SubCell"/>
</dbReference>
<evidence type="ECO:0000313" key="4">
    <source>
        <dbReference type="EMBL" id="ABG58060.1"/>
    </source>
</evidence>
<dbReference type="Proteomes" id="UP000001822">
    <property type="component" value="Chromosome"/>
</dbReference>
<dbReference type="InterPro" id="IPR036259">
    <property type="entry name" value="MFS_trans_sf"/>
</dbReference>
<keyword evidence="3" id="KW-1133">Transmembrane helix</keyword>
<feature type="transmembrane region" description="Helical" evidence="3">
    <location>
        <begin position="66"/>
        <end position="86"/>
    </location>
</feature>
<keyword evidence="3" id="KW-0472">Membrane</keyword>
<name>A0A6N4SP21_CYTH3</name>
<feature type="transmembrane region" description="Helical" evidence="3">
    <location>
        <begin position="128"/>
        <end position="151"/>
    </location>
</feature>
<protein>
    <submittedName>
        <fullName evidence="4">Fucose permease</fullName>
    </submittedName>
</protein>
<accession>A0A6N4SP21</accession>
<dbReference type="RefSeq" id="WP_011584176.1">
    <property type="nucleotide sequence ID" value="NC_008255.1"/>
</dbReference>
<keyword evidence="3" id="KW-0812">Transmembrane</keyword>
<keyword evidence="2" id="KW-1003">Cell membrane</keyword>
<feature type="transmembrane region" description="Helical" evidence="3">
    <location>
        <begin position="284"/>
        <end position="301"/>
    </location>
</feature>
<dbReference type="EMBL" id="CP000383">
    <property type="protein sequence ID" value="ABG58060.1"/>
    <property type="molecule type" value="Genomic_DNA"/>
</dbReference>
<comment type="subcellular location">
    <subcellularLocation>
        <location evidence="1">Cell inner membrane</location>
        <topology evidence="1">Multi-pass membrane protein</topology>
    </subcellularLocation>
</comment>
<sequence>MAAIGAPVENRTSTNHDNKNYTFPLIVITTLFFMWGFITCLNDILIPKFKGHFDLLGWQAMLVQSAFFSAFFLVSLLYFIVSALGFDLISKIGYKNAIIVGLGVSGIGCLLFIPAADNESFNSFLGALFVLASGITILQMGANPYVALLGAPQGSSARLNMTQAFNSLGTTVAPVIGGMLIFKASSSAVEKSLESVKHPYIGLAVALFVLAAIIAVVPLPKLSGNDGEAEQKGIGAYKYLHLLLGVGCIFFYVGGEVSIGSAIINYLELEKIAGLTPEKADKYLSFYWGGAMIGRFFGAIFLNETTDIKKHGVMLAGIMLLSYILGTFLMNKDILLHGENMPMDFTTPIYFTGITLLNLAAFYYGKNKPGFTLGLFAGIVCFLLAVTMFASGSIAMWAVLSIGLFNSIMFPTIFTLAIKDLGVDTGQGASLLVMAIVGGAIIPPLQGLLYGEANSGLQTSFIVPLICYVYIMYYGFVGSKPKRLS</sequence>
<feature type="transmembrane region" description="Helical" evidence="3">
    <location>
        <begin position="240"/>
        <end position="264"/>
    </location>
</feature>
<feature type="transmembrane region" description="Helical" evidence="3">
    <location>
        <begin position="456"/>
        <end position="476"/>
    </location>
</feature>
<proteinExistence type="predicted"/>